<dbReference type="RefSeq" id="WP_100345723.1">
    <property type="nucleotide sequence ID" value="NZ_PGFB01000005.1"/>
</dbReference>
<name>A0A2M9BCI7_9MICO</name>
<dbReference type="CDD" id="cd05233">
    <property type="entry name" value="SDR_c"/>
    <property type="match status" value="1"/>
</dbReference>
<dbReference type="Proteomes" id="UP000230161">
    <property type="component" value="Unassembled WGS sequence"/>
</dbReference>
<dbReference type="InterPro" id="IPR002347">
    <property type="entry name" value="SDR_fam"/>
</dbReference>
<dbReference type="PANTHER" id="PTHR42760">
    <property type="entry name" value="SHORT-CHAIN DEHYDROGENASES/REDUCTASES FAMILY MEMBER"/>
    <property type="match status" value="1"/>
</dbReference>
<evidence type="ECO:0000256" key="1">
    <source>
        <dbReference type="ARBA" id="ARBA00006484"/>
    </source>
</evidence>
<comment type="caution">
    <text evidence="3">The sequence shown here is derived from an EMBL/GenBank/DDBJ whole genome shotgun (WGS) entry which is preliminary data.</text>
</comment>
<evidence type="ECO:0000313" key="4">
    <source>
        <dbReference type="Proteomes" id="UP000230161"/>
    </source>
</evidence>
<organism evidence="3 4">
    <name type="scientific">Compostimonas suwonensis</name>
    <dbReference type="NCBI Taxonomy" id="1048394"/>
    <lineage>
        <taxon>Bacteria</taxon>
        <taxon>Bacillati</taxon>
        <taxon>Actinomycetota</taxon>
        <taxon>Actinomycetes</taxon>
        <taxon>Micrococcales</taxon>
        <taxon>Microbacteriaceae</taxon>
        <taxon>Compostimonas</taxon>
    </lineage>
</organism>
<reference evidence="3 4" key="1">
    <citation type="submission" date="2017-11" db="EMBL/GenBank/DDBJ databases">
        <title>Genomic Encyclopedia of Archaeal and Bacterial Type Strains, Phase II (KMG-II): From Individual Species to Whole Genera.</title>
        <authorList>
            <person name="Goeker M."/>
        </authorList>
    </citation>
    <scope>NUCLEOTIDE SEQUENCE [LARGE SCALE GENOMIC DNA]</scope>
    <source>
        <strain evidence="3 4">DSM 25625</strain>
    </source>
</reference>
<dbReference type="SUPFAM" id="SSF51735">
    <property type="entry name" value="NAD(P)-binding Rossmann-fold domains"/>
    <property type="match status" value="1"/>
</dbReference>
<dbReference type="PROSITE" id="PS00061">
    <property type="entry name" value="ADH_SHORT"/>
    <property type="match status" value="1"/>
</dbReference>
<dbReference type="InterPro" id="IPR020904">
    <property type="entry name" value="Sc_DH/Rdtase_CS"/>
</dbReference>
<dbReference type="Gene3D" id="3.40.50.720">
    <property type="entry name" value="NAD(P)-binding Rossmann-like Domain"/>
    <property type="match status" value="1"/>
</dbReference>
<dbReference type="Pfam" id="PF13561">
    <property type="entry name" value="adh_short_C2"/>
    <property type="match status" value="1"/>
</dbReference>
<dbReference type="OrthoDB" id="286404at2"/>
<dbReference type="PRINTS" id="PR00080">
    <property type="entry name" value="SDRFAMILY"/>
</dbReference>
<dbReference type="PRINTS" id="PR00081">
    <property type="entry name" value="GDHRDH"/>
</dbReference>
<protein>
    <submittedName>
        <fullName evidence="3">NAD(P)-dependent dehydrogenase (Short-subunit alcohol dehydrogenase family)</fullName>
    </submittedName>
</protein>
<dbReference type="InterPro" id="IPR036291">
    <property type="entry name" value="NAD(P)-bd_dom_sf"/>
</dbReference>
<keyword evidence="4" id="KW-1185">Reference proteome</keyword>
<sequence>MPEATDAGALTGLLTGKTVWVTGAGGTIGAGIVRACENAGARVIGTGLSPNDPSIEVCDVRDSASIDGFVDSVWDRYGSLDVLVNNAAVTVRKDILEVTEAEWENIFAVNVKGTFLCSQAVARRLVDAGRPGSIVNISSINASVAHAATVAYAATKGAIQTMSYGLAVALGPHGIRVNVVAPGTVESNLNAERWTVPGNREKATERTPLGRLGLAEDIAPTVVFLASDMSSYTTGAVVHVDGGKLRLA</sequence>
<gene>
    <name evidence="3" type="ORF">CLV54_2961</name>
</gene>
<dbReference type="AlphaFoldDB" id="A0A2M9BCI7"/>
<accession>A0A2M9BCI7</accession>
<evidence type="ECO:0000313" key="3">
    <source>
        <dbReference type="EMBL" id="PJJ55614.1"/>
    </source>
</evidence>
<dbReference type="EMBL" id="PGFB01000005">
    <property type="protein sequence ID" value="PJJ55614.1"/>
    <property type="molecule type" value="Genomic_DNA"/>
</dbReference>
<comment type="similarity">
    <text evidence="1">Belongs to the short-chain dehydrogenases/reductases (SDR) family.</text>
</comment>
<dbReference type="FunFam" id="3.40.50.720:FF:000084">
    <property type="entry name" value="Short-chain dehydrogenase reductase"/>
    <property type="match status" value="1"/>
</dbReference>
<proteinExistence type="inferred from homology"/>
<dbReference type="GO" id="GO:0016616">
    <property type="term" value="F:oxidoreductase activity, acting on the CH-OH group of donors, NAD or NADP as acceptor"/>
    <property type="evidence" value="ECO:0007669"/>
    <property type="project" value="TreeGrafter"/>
</dbReference>
<keyword evidence="2" id="KW-0560">Oxidoreductase</keyword>
<evidence type="ECO:0000256" key="2">
    <source>
        <dbReference type="ARBA" id="ARBA00023002"/>
    </source>
</evidence>